<accession>A0A564Y219</accession>
<evidence type="ECO:0008006" key="4">
    <source>
        <dbReference type="Google" id="ProtNLM"/>
    </source>
</evidence>
<protein>
    <recommendedName>
        <fullName evidence="4">DUF5727 domain-containing protein</fullName>
    </recommendedName>
</protein>
<reference evidence="2 3" key="1">
    <citation type="submission" date="2019-07" db="EMBL/GenBank/DDBJ databases">
        <authorList>
            <person name="Jastrzebski P J."/>
            <person name="Paukszto L."/>
            <person name="Jastrzebski P J."/>
        </authorList>
    </citation>
    <scope>NUCLEOTIDE SEQUENCE [LARGE SCALE GENOMIC DNA]</scope>
    <source>
        <strain evidence="2 3">WMS-il1</strain>
    </source>
</reference>
<organism evidence="2 3">
    <name type="scientific">Hymenolepis diminuta</name>
    <name type="common">Rat tapeworm</name>
    <dbReference type="NCBI Taxonomy" id="6216"/>
    <lineage>
        <taxon>Eukaryota</taxon>
        <taxon>Metazoa</taxon>
        <taxon>Spiralia</taxon>
        <taxon>Lophotrochozoa</taxon>
        <taxon>Platyhelminthes</taxon>
        <taxon>Cestoda</taxon>
        <taxon>Eucestoda</taxon>
        <taxon>Cyclophyllidea</taxon>
        <taxon>Hymenolepididae</taxon>
        <taxon>Hymenolepis</taxon>
    </lineage>
</organism>
<dbReference type="EMBL" id="CABIJS010000055">
    <property type="protein sequence ID" value="VUZ41322.1"/>
    <property type="molecule type" value="Genomic_DNA"/>
</dbReference>
<dbReference type="AlphaFoldDB" id="A0A564Y219"/>
<sequence>MDNPIALLGIVITLYLITLNPDRGRDWTLTRTEGEPYEYNSWLPGIYDSIKVNYGNSTPFVNGNCSVPHVNCSYFVDTDNNTRIKLWGTMTPEVMWVTFNSSRNLMPITVYFFNNQMWLNIDHKVFQPYFSLPLAISAVDKEIASFTCVHTAYLPIEAKIYFGLDMTPIYLGNNSDVLNHTQVINFEISTMAVFKKYTVTVRRVNNMDFYLCELAGNYLSHVILWK</sequence>
<gene>
    <name evidence="2" type="ORF">WMSIL1_LOCUS2117</name>
</gene>
<evidence type="ECO:0000313" key="2">
    <source>
        <dbReference type="EMBL" id="VUZ41322.1"/>
    </source>
</evidence>
<evidence type="ECO:0000313" key="3">
    <source>
        <dbReference type="Proteomes" id="UP000321570"/>
    </source>
</evidence>
<feature type="signal peptide" evidence="1">
    <location>
        <begin position="1"/>
        <end position="24"/>
    </location>
</feature>
<feature type="chain" id="PRO_5021802913" description="DUF5727 domain-containing protein" evidence="1">
    <location>
        <begin position="25"/>
        <end position="226"/>
    </location>
</feature>
<proteinExistence type="predicted"/>
<dbReference type="Proteomes" id="UP000321570">
    <property type="component" value="Unassembled WGS sequence"/>
</dbReference>
<name>A0A564Y219_HYMDI</name>
<keyword evidence="3" id="KW-1185">Reference proteome</keyword>
<keyword evidence="1" id="KW-0732">Signal</keyword>
<evidence type="ECO:0000256" key="1">
    <source>
        <dbReference type="SAM" id="SignalP"/>
    </source>
</evidence>